<name>A0A5M3XLF6_9ACTN</name>
<dbReference type="Proteomes" id="UP000377595">
    <property type="component" value="Unassembled WGS sequence"/>
</dbReference>
<dbReference type="SUPFAM" id="SSF53822">
    <property type="entry name" value="Periplasmic binding protein-like I"/>
    <property type="match status" value="1"/>
</dbReference>
<evidence type="ECO:0000313" key="5">
    <source>
        <dbReference type="EMBL" id="GES21566.1"/>
    </source>
</evidence>
<dbReference type="EMBL" id="BLAF01000024">
    <property type="protein sequence ID" value="GES21566.1"/>
    <property type="molecule type" value="Genomic_DNA"/>
</dbReference>
<evidence type="ECO:0000313" key="6">
    <source>
        <dbReference type="Proteomes" id="UP000377595"/>
    </source>
</evidence>
<dbReference type="Gene3D" id="3.40.50.2300">
    <property type="match status" value="2"/>
</dbReference>
<evidence type="ECO:0000259" key="4">
    <source>
        <dbReference type="Pfam" id="PF13377"/>
    </source>
</evidence>
<evidence type="ECO:0000256" key="2">
    <source>
        <dbReference type="ARBA" id="ARBA00023125"/>
    </source>
</evidence>
<gene>
    <name evidence="5" type="ORF">Aple_044620</name>
</gene>
<evidence type="ECO:0000256" key="1">
    <source>
        <dbReference type="ARBA" id="ARBA00023015"/>
    </source>
</evidence>
<keyword evidence="2" id="KW-0238">DNA-binding</keyword>
<proteinExistence type="predicted"/>
<protein>
    <recommendedName>
        <fullName evidence="4">Transcriptional regulator LacI/GalR-like sensor domain-containing protein</fullName>
    </recommendedName>
</protein>
<evidence type="ECO:0000256" key="3">
    <source>
        <dbReference type="ARBA" id="ARBA00023163"/>
    </source>
</evidence>
<feature type="domain" description="Transcriptional regulator LacI/GalR-like sensor" evidence="4">
    <location>
        <begin position="54"/>
        <end position="218"/>
    </location>
</feature>
<keyword evidence="3" id="KW-0804">Transcription</keyword>
<dbReference type="CDD" id="cd06267">
    <property type="entry name" value="PBP1_LacI_sugar_binding-like"/>
    <property type="match status" value="1"/>
</dbReference>
<sequence>MFDGLLLSPLTITAKELRERGNRVPIVLLGEHIFNDSFHHVAIDNVAAALDATSHLLDLGRTRVAAIGDQPYATGETAQLRTIGYRQAHARRGLPVVEELVVPTARFHRRLGAEAMDRLLALPEPPDAVFCYNDLLALGAIRALTRAGVRVPDDVAVVGVDDIEEGLYSTPSLTTVAPDKAAIARTAVDTLLSAINGTATSGAAEVVVPHRMIVRESTAG</sequence>
<comment type="caution">
    <text evidence="5">The sequence shown here is derived from an EMBL/GenBank/DDBJ whole genome shotgun (WGS) entry which is preliminary data.</text>
</comment>
<dbReference type="OrthoDB" id="2854648at2"/>
<dbReference type="RefSeq" id="WP_155346554.1">
    <property type="nucleotide sequence ID" value="NZ_BAAAHM010000005.1"/>
</dbReference>
<keyword evidence="1" id="KW-0805">Transcription regulation</keyword>
<dbReference type="InterPro" id="IPR046335">
    <property type="entry name" value="LacI/GalR-like_sensor"/>
</dbReference>
<accession>A0A5M3XLF6</accession>
<dbReference type="PANTHER" id="PTHR30146">
    <property type="entry name" value="LACI-RELATED TRANSCRIPTIONAL REPRESSOR"/>
    <property type="match status" value="1"/>
</dbReference>
<dbReference type="Pfam" id="PF13377">
    <property type="entry name" value="Peripla_BP_3"/>
    <property type="match status" value="1"/>
</dbReference>
<reference evidence="5 6" key="1">
    <citation type="submission" date="2019-10" db="EMBL/GenBank/DDBJ databases">
        <title>Whole genome shotgun sequence of Acrocarpospora pleiomorpha NBRC 16267.</title>
        <authorList>
            <person name="Ichikawa N."/>
            <person name="Kimura A."/>
            <person name="Kitahashi Y."/>
            <person name="Komaki H."/>
            <person name="Oguchi A."/>
        </authorList>
    </citation>
    <scope>NUCLEOTIDE SEQUENCE [LARGE SCALE GENOMIC DNA]</scope>
    <source>
        <strain evidence="5 6">NBRC 16267</strain>
    </source>
</reference>
<dbReference type="AlphaFoldDB" id="A0A5M3XLF6"/>
<dbReference type="GO" id="GO:0000976">
    <property type="term" value="F:transcription cis-regulatory region binding"/>
    <property type="evidence" value="ECO:0007669"/>
    <property type="project" value="TreeGrafter"/>
</dbReference>
<dbReference type="InterPro" id="IPR028082">
    <property type="entry name" value="Peripla_BP_I"/>
</dbReference>
<keyword evidence="6" id="KW-1185">Reference proteome</keyword>
<dbReference type="GO" id="GO:0003700">
    <property type="term" value="F:DNA-binding transcription factor activity"/>
    <property type="evidence" value="ECO:0007669"/>
    <property type="project" value="TreeGrafter"/>
</dbReference>
<organism evidence="5 6">
    <name type="scientific">Acrocarpospora pleiomorpha</name>
    <dbReference type="NCBI Taxonomy" id="90975"/>
    <lineage>
        <taxon>Bacteria</taxon>
        <taxon>Bacillati</taxon>
        <taxon>Actinomycetota</taxon>
        <taxon>Actinomycetes</taxon>
        <taxon>Streptosporangiales</taxon>
        <taxon>Streptosporangiaceae</taxon>
        <taxon>Acrocarpospora</taxon>
    </lineage>
</organism>
<dbReference type="PANTHER" id="PTHR30146:SF153">
    <property type="entry name" value="LACTOSE OPERON REPRESSOR"/>
    <property type="match status" value="1"/>
</dbReference>